<dbReference type="InterPro" id="IPR001138">
    <property type="entry name" value="Zn2Cys6_DnaBD"/>
</dbReference>
<evidence type="ECO:0000256" key="1">
    <source>
        <dbReference type="ARBA" id="ARBA00022723"/>
    </source>
</evidence>
<evidence type="ECO:0000256" key="3">
    <source>
        <dbReference type="ARBA" id="ARBA00023163"/>
    </source>
</evidence>
<dbReference type="CDD" id="cd12148">
    <property type="entry name" value="fungal_TF_MHR"/>
    <property type="match status" value="1"/>
</dbReference>
<organism evidence="7 8">
    <name type="scientific">Rhizodiscina lignyota</name>
    <dbReference type="NCBI Taxonomy" id="1504668"/>
    <lineage>
        <taxon>Eukaryota</taxon>
        <taxon>Fungi</taxon>
        <taxon>Dikarya</taxon>
        <taxon>Ascomycota</taxon>
        <taxon>Pezizomycotina</taxon>
        <taxon>Dothideomycetes</taxon>
        <taxon>Pleosporomycetidae</taxon>
        <taxon>Aulographales</taxon>
        <taxon>Rhizodiscinaceae</taxon>
        <taxon>Rhizodiscina</taxon>
    </lineage>
</organism>
<dbReference type="PANTHER" id="PTHR47424">
    <property type="entry name" value="REGULATORY PROTEIN GAL4"/>
    <property type="match status" value="1"/>
</dbReference>
<keyword evidence="8" id="KW-1185">Reference proteome</keyword>
<dbReference type="PROSITE" id="PS00463">
    <property type="entry name" value="ZN2_CY6_FUNGAL_1"/>
    <property type="match status" value="1"/>
</dbReference>
<dbReference type="Gene3D" id="4.10.240.10">
    <property type="entry name" value="Zn(2)-C6 fungal-type DNA-binding domain"/>
    <property type="match status" value="1"/>
</dbReference>
<dbReference type="GO" id="GO:0006351">
    <property type="term" value="P:DNA-templated transcription"/>
    <property type="evidence" value="ECO:0007669"/>
    <property type="project" value="InterPro"/>
</dbReference>
<dbReference type="GO" id="GO:0000978">
    <property type="term" value="F:RNA polymerase II cis-regulatory region sequence-specific DNA binding"/>
    <property type="evidence" value="ECO:0007669"/>
    <property type="project" value="TreeGrafter"/>
</dbReference>
<evidence type="ECO:0000256" key="5">
    <source>
        <dbReference type="SAM" id="MobiDB-lite"/>
    </source>
</evidence>
<evidence type="ECO:0000256" key="2">
    <source>
        <dbReference type="ARBA" id="ARBA00023015"/>
    </source>
</evidence>
<accession>A0A9P4I4S6</accession>
<dbReference type="SMART" id="SM00906">
    <property type="entry name" value="Fungal_trans"/>
    <property type="match status" value="1"/>
</dbReference>
<evidence type="ECO:0000313" key="7">
    <source>
        <dbReference type="EMBL" id="KAF2092948.1"/>
    </source>
</evidence>
<dbReference type="AlphaFoldDB" id="A0A9P4I4S6"/>
<evidence type="ECO:0000256" key="4">
    <source>
        <dbReference type="ARBA" id="ARBA00023242"/>
    </source>
</evidence>
<feature type="compositionally biased region" description="Polar residues" evidence="5">
    <location>
        <begin position="100"/>
        <end position="111"/>
    </location>
</feature>
<evidence type="ECO:0000313" key="8">
    <source>
        <dbReference type="Proteomes" id="UP000799772"/>
    </source>
</evidence>
<dbReference type="SUPFAM" id="SSF57701">
    <property type="entry name" value="Zn2/Cys6 DNA-binding domain"/>
    <property type="match status" value="1"/>
</dbReference>
<feature type="non-terminal residue" evidence="7">
    <location>
        <position position="1"/>
    </location>
</feature>
<dbReference type="PROSITE" id="PS50048">
    <property type="entry name" value="ZN2_CY6_FUNGAL_2"/>
    <property type="match status" value="1"/>
</dbReference>
<dbReference type="EMBL" id="ML978141">
    <property type="protein sequence ID" value="KAF2092948.1"/>
    <property type="molecule type" value="Genomic_DNA"/>
</dbReference>
<evidence type="ECO:0000259" key="6">
    <source>
        <dbReference type="PROSITE" id="PS50048"/>
    </source>
</evidence>
<feature type="non-terminal residue" evidence="7">
    <location>
        <position position="612"/>
    </location>
</feature>
<feature type="region of interest" description="Disordered" evidence="5">
    <location>
        <begin position="77"/>
        <end position="139"/>
    </location>
</feature>
<reference evidence="7" key="1">
    <citation type="journal article" date="2020" name="Stud. Mycol.">
        <title>101 Dothideomycetes genomes: a test case for predicting lifestyles and emergence of pathogens.</title>
        <authorList>
            <person name="Haridas S."/>
            <person name="Albert R."/>
            <person name="Binder M."/>
            <person name="Bloem J."/>
            <person name="Labutti K."/>
            <person name="Salamov A."/>
            <person name="Andreopoulos B."/>
            <person name="Baker S."/>
            <person name="Barry K."/>
            <person name="Bills G."/>
            <person name="Bluhm B."/>
            <person name="Cannon C."/>
            <person name="Castanera R."/>
            <person name="Culley D."/>
            <person name="Daum C."/>
            <person name="Ezra D."/>
            <person name="Gonzalez J."/>
            <person name="Henrissat B."/>
            <person name="Kuo A."/>
            <person name="Liang C."/>
            <person name="Lipzen A."/>
            <person name="Lutzoni F."/>
            <person name="Magnuson J."/>
            <person name="Mondo S."/>
            <person name="Nolan M."/>
            <person name="Ohm R."/>
            <person name="Pangilinan J."/>
            <person name="Park H.-J."/>
            <person name="Ramirez L."/>
            <person name="Alfaro M."/>
            <person name="Sun H."/>
            <person name="Tritt A."/>
            <person name="Yoshinaga Y."/>
            <person name="Zwiers L.-H."/>
            <person name="Turgeon B."/>
            <person name="Goodwin S."/>
            <person name="Spatafora J."/>
            <person name="Crous P."/>
            <person name="Grigoriev I."/>
        </authorList>
    </citation>
    <scope>NUCLEOTIDE SEQUENCE</scope>
    <source>
        <strain evidence="7">CBS 133067</strain>
    </source>
</reference>
<dbReference type="CDD" id="cd00067">
    <property type="entry name" value="GAL4"/>
    <property type="match status" value="1"/>
</dbReference>
<keyword evidence="1" id="KW-0479">Metal-binding</keyword>
<proteinExistence type="predicted"/>
<dbReference type="InterPro" id="IPR051127">
    <property type="entry name" value="Fungal_SecMet_Regulators"/>
</dbReference>
<dbReference type="Proteomes" id="UP000799772">
    <property type="component" value="Unassembled WGS sequence"/>
</dbReference>
<dbReference type="Pfam" id="PF00172">
    <property type="entry name" value="Zn_clus"/>
    <property type="match status" value="1"/>
</dbReference>
<dbReference type="InterPro" id="IPR007219">
    <property type="entry name" value="XnlR_reg_dom"/>
</dbReference>
<keyword evidence="2" id="KW-0805">Transcription regulation</keyword>
<keyword evidence="3" id="KW-0804">Transcription</keyword>
<dbReference type="GO" id="GO:0000981">
    <property type="term" value="F:DNA-binding transcription factor activity, RNA polymerase II-specific"/>
    <property type="evidence" value="ECO:0007669"/>
    <property type="project" value="InterPro"/>
</dbReference>
<dbReference type="SMART" id="SM00066">
    <property type="entry name" value="GAL4"/>
    <property type="match status" value="1"/>
</dbReference>
<keyword evidence="4" id="KW-0539">Nucleus</keyword>
<dbReference type="OrthoDB" id="2571985at2759"/>
<comment type="caution">
    <text evidence="7">The sequence shown here is derived from an EMBL/GenBank/DDBJ whole genome shotgun (WGS) entry which is preliminary data.</text>
</comment>
<feature type="domain" description="Zn(2)-C6 fungal-type" evidence="6">
    <location>
        <begin position="20"/>
        <end position="49"/>
    </location>
</feature>
<dbReference type="InterPro" id="IPR036864">
    <property type="entry name" value="Zn2-C6_fun-type_DNA-bd_sf"/>
</dbReference>
<name>A0A9P4I4S6_9PEZI</name>
<protein>
    <recommendedName>
        <fullName evidence="6">Zn(2)-C6 fungal-type domain-containing protein</fullName>
    </recommendedName>
</protein>
<dbReference type="Pfam" id="PF04082">
    <property type="entry name" value="Fungal_trans"/>
    <property type="match status" value="1"/>
</dbReference>
<feature type="region of interest" description="Disordered" evidence="5">
    <location>
        <begin position="172"/>
        <end position="191"/>
    </location>
</feature>
<dbReference type="GO" id="GO:0000435">
    <property type="term" value="P:positive regulation of transcription from RNA polymerase II promoter by galactose"/>
    <property type="evidence" value="ECO:0007669"/>
    <property type="project" value="TreeGrafter"/>
</dbReference>
<dbReference type="GO" id="GO:0005634">
    <property type="term" value="C:nucleus"/>
    <property type="evidence" value="ECO:0007669"/>
    <property type="project" value="TreeGrafter"/>
</dbReference>
<feature type="compositionally biased region" description="Polar residues" evidence="5">
    <location>
        <begin position="82"/>
        <end position="93"/>
    </location>
</feature>
<sequence>TASGSVSTPKRPRRPRAIQACNFCRSKKYRCDGNLPCLHCRKHNLDCVFRRPEAHDPEAAAYSISYVKRLERRLELAEAGNRQRQSASDTPNATGDRPDSSAQEAGQQPSPASIFPSPYSDGQSRQARPSDESDESAAEVVDVNPDTNAIEYHGNTSSLAFLGLVCEEYGSTPGSVRHAHERRSSGLKSPSLVTTFHNNAFRNQKEAQSQSQEEYDEDFYPHQAYMFLDTYFKNIHYIHPIIDQADVLKRCEDLWRGCGNRQPRSFKALYFALLSIGALIRTWTEQKINGMGRFEWSRTLFQKAEVALGRPGALTDIHAIQALFAMAKVCQNELNPNLAYMYLGLAIRTALSGGLNRNHPFHSRNKSVHVDCSTASKVWWGLYSLEVEMSFALGRPDTLGMDDYHNRAMPPVDESEFSIIPCMLPMARIMREVSIGIYLTKDNMQQKIAKAIRLEKELDAWLNTLPQKIRPNMDQDVFSSRPLSPEIWPKLQALVLKIRYLNVRMILLRPFLLHAAKKPQAQPLESELASAINRCVSAAAQTVEIIHATYHAHAFFRTWWYNVTYVTFAASILLFYAAQSSFENYAPLDCLASVDKALEILDVMEDGIVARK</sequence>
<gene>
    <name evidence="7" type="ORF">NA57DRAFT_16021</name>
</gene>
<dbReference type="GO" id="GO:0008270">
    <property type="term" value="F:zinc ion binding"/>
    <property type="evidence" value="ECO:0007669"/>
    <property type="project" value="InterPro"/>
</dbReference>
<dbReference type="PANTHER" id="PTHR47424:SF15">
    <property type="entry name" value="ZN(II)2CYS6 TRANSCRIPTION FACTOR (EUROFUNG)"/>
    <property type="match status" value="1"/>
</dbReference>